<dbReference type="PROSITE" id="PS00552">
    <property type="entry name" value="HTH_MERR_1"/>
    <property type="match status" value="1"/>
</dbReference>
<dbReference type="Pfam" id="PF00376">
    <property type="entry name" value="MerR"/>
    <property type="match status" value="1"/>
</dbReference>
<keyword evidence="2" id="KW-0175">Coiled coil</keyword>
<sequence length="114" mass="12585">MRIGELAASTGVSPRSLRYYEQQGLITSARTPAGHRRYDPAMVDAVIRVQELFAAGLCSSKIASLLPCLQAPQRARTPALLADLLEQRARLDAAEREIRRARQVLDEVIDALDD</sequence>
<dbReference type="SMART" id="SM00422">
    <property type="entry name" value="HTH_MERR"/>
    <property type="match status" value="1"/>
</dbReference>
<dbReference type="InterPro" id="IPR009061">
    <property type="entry name" value="DNA-bd_dom_put_sf"/>
</dbReference>
<dbReference type="InterPro" id="IPR047057">
    <property type="entry name" value="MerR_fam"/>
</dbReference>
<accession>A0A939RSY4</accession>
<dbReference type="PANTHER" id="PTHR30204:SF97">
    <property type="entry name" value="MERR FAMILY REGULATORY PROTEIN"/>
    <property type="match status" value="1"/>
</dbReference>
<dbReference type="AlphaFoldDB" id="A0A939RSY4"/>
<dbReference type="Gene3D" id="1.10.1660.10">
    <property type="match status" value="1"/>
</dbReference>
<dbReference type="Proteomes" id="UP000664209">
    <property type="component" value="Unassembled WGS sequence"/>
</dbReference>
<dbReference type="GO" id="GO:0003700">
    <property type="term" value="F:DNA-binding transcription factor activity"/>
    <property type="evidence" value="ECO:0007669"/>
    <property type="project" value="InterPro"/>
</dbReference>
<evidence type="ECO:0000256" key="2">
    <source>
        <dbReference type="SAM" id="Coils"/>
    </source>
</evidence>
<evidence type="ECO:0000313" key="4">
    <source>
        <dbReference type="EMBL" id="MBO1752887.1"/>
    </source>
</evidence>
<proteinExistence type="predicted"/>
<reference evidence="4" key="1">
    <citation type="submission" date="2021-03" db="EMBL/GenBank/DDBJ databases">
        <title>Actinotalea soli sp. nov., isolated from soil.</title>
        <authorList>
            <person name="Ping W."/>
            <person name="Zhang J."/>
        </authorList>
    </citation>
    <scope>NUCLEOTIDE SEQUENCE</scope>
    <source>
        <strain evidence="4">BY-33</strain>
    </source>
</reference>
<keyword evidence="5" id="KW-1185">Reference proteome</keyword>
<feature type="domain" description="HTH merR-type" evidence="3">
    <location>
        <begin position="1"/>
        <end position="68"/>
    </location>
</feature>
<dbReference type="PANTHER" id="PTHR30204">
    <property type="entry name" value="REDOX-CYCLING DRUG-SENSING TRANSCRIPTIONAL ACTIVATOR SOXR"/>
    <property type="match status" value="1"/>
</dbReference>
<comment type="caution">
    <text evidence="4">The sequence shown here is derived from an EMBL/GenBank/DDBJ whole genome shotgun (WGS) entry which is preliminary data.</text>
</comment>
<protein>
    <submittedName>
        <fullName evidence="4">MerR family DNA-binding transcriptional regulator</fullName>
    </submittedName>
</protein>
<dbReference type="SUPFAM" id="SSF46955">
    <property type="entry name" value="Putative DNA-binding domain"/>
    <property type="match status" value="1"/>
</dbReference>
<organism evidence="4 5">
    <name type="scientific">Actinotalea soli</name>
    <dbReference type="NCBI Taxonomy" id="2819234"/>
    <lineage>
        <taxon>Bacteria</taxon>
        <taxon>Bacillati</taxon>
        <taxon>Actinomycetota</taxon>
        <taxon>Actinomycetes</taxon>
        <taxon>Micrococcales</taxon>
        <taxon>Cellulomonadaceae</taxon>
        <taxon>Actinotalea</taxon>
    </lineage>
</organism>
<dbReference type="GO" id="GO:0003677">
    <property type="term" value="F:DNA binding"/>
    <property type="evidence" value="ECO:0007669"/>
    <property type="project" value="UniProtKB-KW"/>
</dbReference>
<evidence type="ECO:0000259" key="3">
    <source>
        <dbReference type="PROSITE" id="PS50937"/>
    </source>
</evidence>
<dbReference type="InterPro" id="IPR000551">
    <property type="entry name" value="MerR-type_HTH_dom"/>
</dbReference>
<keyword evidence="1 4" id="KW-0238">DNA-binding</keyword>
<dbReference type="EMBL" id="JAGEMK010000008">
    <property type="protein sequence ID" value="MBO1752887.1"/>
    <property type="molecule type" value="Genomic_DNA"/>
</dbReference>
<evidence type="ECO:0000256" key="1">
    <source>
        <dbReference type="ARBA" id="ARBA00023125"/>
    </source>
</evidence>
<name>A0A939RSY4_9CELL</name>
<evidence type="ECO:0000313" key="5">
    <source>
        <dbReference type="Proteomes" id="UP000664209"/>
    </source>
</evidence>
<feature type="coiled-coil region" evidence="2">
    <location>
        <begin position="84"/>
        <end position="111"/>
    </location>
</feature>
<dbReference type="PRINTS" id="PR00040">
    <property type="entry name" value="HTHMERR"/>
</dbReference>
<dbReference type="PROSITE" id="PS50937">
    <property type="entry name" value="HTH_MERR_2"/>
    <property type="match status" value="1"/>
</dbReference>
<gene>
    <name evidence="4" type="ORF">J4G33_13825</name>
</gene>